<accession>A0A0L0HCJ2</accession>
<reference evidence="2 3" key="1">
    <citation type="submission" date="2009-08" db="EMBL/GenBank/DDBJ databases">
        <title>The Genome Sequence of Spizellomyces punctatus strain DAOM BR117.</title>
        <authorList>
            <consortium name="The Broad Institute Genome Sequencing Platform"/>
            <person name="Russ C."/>
            <person name="Cuomo C."/>
            <person name="Shea T."/>
            <person name="Young S.K."/>
            <person name="Zeng Q."/>
            <person name="Koehrsen M."/>
            <person name="Haas B."/>
            <person name="Borodovsky M."/>
            <person name="Guigo R."/>
            <person name="Alvarado L."/>
            <person name="Berlin A."/>
            <person name="Bochicchio J."/>
            <person name="Borenstein D."/>
            <person name="Chapman S."/>
            <person name="Chen Z."/>
            <person name="Engels R."/>
            <person name="Freedman E."/>
            <person name="Gellesch M."/>
            <person name="Goldberg J."/>
            <person name="Griggs A."/>
            <person name="Gujja S."/>
            <person name="Heiman D."/>
            <person name="Hepburn T."/>
            <person name="Howarth C."/>
            <person name="Jen D."/>
            <person name="Larson L."/>
            <person name="Lewis B."/>
            <person name="Mehta T."/>
            <person name="Park D."/>
            <person name="Pearson M."/>
            <person name="Roberts A."/>
            <person name="Saif S."/>
            <person name="Shenoy N."/>
            <person name="Sisk P."/>
            <person name="Stolte C."/>
            <person name="Sykes S."/>
            <person name="Thomson T."/>
            <person name="Walk T."/>
            <person name="White J."/>
            <person name="Yandava C."/>
            <person name="Burger G."/>
            <person name="Gray M.W."/>
            <person name="Holland P.W.H."/>
            <person name="King N."/>
            <person name="Lang F.B.F."/>
            <person name="Roger A.J."/>
            <person name="Ruiz-Trillo I."/>
            <person name="Lander E."/>
            <person name="Nusbaum C."/>
        </authorList>
    </citation>
    <scope>NUCLEOTIDE SEQUENCE [LARGE SCALE GENOMIC DNA]</scope>
    <source>
        <strain evidence="2 3">DAOM BR117</strain>
    </source>
</reference>
<evidence type="ECO:0000313" key="2">
    <source>
        <dbReference type="EMBL" id="KNC98666.1"/>
    </source>
</evidence>
<dbReference type="RefSeq" id="XP_016606706.1">
    <property type="nucleotide sequence ID" value="XM_016754562.1"/>
</dbReference>
<gene>
    <name evidence="2" type="ORF">SPPG_06347</name>
</gene>
<evidence type="ECO:0000256" key="1">
    <source>
        <dbReference type="SAM" id="MobiDB-lite"/>
    </source>
</evidence>
<sequence>MHHKEYTRHSTTSHHTTPSNTSLSYSHSHPLLSLQIDPTYISDASMPSTILPEDIMVGVDAPPEGTYAPFFSPEKSEPTRSFRQSVTSVASCPSTMHWSDTSDCEEDLEVLMRRVEEALGGQEDAEASLLLKVQQVLSFSDESRRDGLGDEGLDIPNMDLLPNDTYLSPASNTVHSESQSNVKTTRSALDSQHHNR</sequence>
<dbReference type="AlphaFoldDB" id="A0A0L0HCJ2"/>
<name>A0A0L0HCJ2_SPIPD</name>
<feature type="region of interest" description="Disordered" evidence="1">
    <location>
        <begin position="1"/>
        <end position="26"/>
    </location>
</feature>
<dbReference type="GeneID" id="27689663"/>
<feature type="compositionally biased region" description="Polar residues" evidence="1">
    <location>
        <begin position="165"/>
        <end position="190"/>
    </location>
</feature>
<evidence type="ECO:0000313" key="3">
    <source>
        <dbReference type="Proteomes" id="UP000053201"/>
    </source>
</evidence>
<protein>
    <submittedName>
        <fullName evidence="2">Uncharacterized protein</fullName>
    </submittedName>
</protein>
<dbReference type="EMBL" id="KQ257460">
    <property type="protein sequence ID" value="KNC98666.1"/>
    <property type="molecule type" value="Genomic_DNA"/>
</dbReference>
<dbReference type="Proteomes" id="UP000053201">
    <property type="component" value="Unassembled WGS sequence"/>
</dbReference>
<dbReference type="OrthoDB" id="2160707at2759"/>
<dbReference type="InParanoid" id="A0A0L0HCJ2"/>
<keyword evidence="3" id="KW-1185">Reference proteome</keyword>
<organism evidence="2 3">
    <name type="scientific">Spizellomyces punctatus (strain DAOM BR117)</name>
    <dbReference type="NCBI Taxonomy" id="645134"/>
    <lineage>
        <taxon>Eukaryota</taxon>
        <taxon>Fungi</taxon>
        <taxon>Fungi incertae sedis</taxon>
        <taxon>Chytridiomycota</taxon>
        <taxon>Chytridiomycota incertae sedis</taxon>
        <taxon>Chytridiomycetes</taxon>
        <taxon>Spizellomycetales</taxon>
        <taxon>Spizellomycetaceae</taxon>
        <taxon>Spizellomyces</taxon>
    </lineage>
</organism>
<feature type="compositionally biased region" description="Low complexity" evidence="1">
    <location>
        <begin position="9"/>
        <end position="26"/>
    </location>
</feature>
<proteinExistence type="predicted"/>
<feature type="region of interest" description="Disordered" evidence="1">
    <location>
        <begin position="143"/>
        <end position="196"/>
    </location>
</feature>
<dbReference type="VEuPathDB" id="FungiDB:SPPG_06347"/>